<gene>
    <name evidence="1" type="ORF">SAMN05421546_1270</name>
</gene>
<proteinExistence type="predicted"/>
<evidence type="ECO:0000313" key="1">
    <source>
        <dbReference type="EMBL" id="SIQ39497.1"/>
    </source>
</evidence>
<accession>A0A1N6SER9</accession>
<keyword evidence="2" id="KW-1185">Reference proteome</keyword>
<protein>
    <submittedName>
        <fullName evidence="1">Uncharacterized protein</fullName>
    </submittedName>
</protein>
<name>A0A1N6SER9_9GAMM</name>
<sequence length="78" mass="8341">MQPNCLHDNSALTQSAQSNRIMFVHLAPSQNSLAGMVSVALDFLLESASGSRGETSVGPFEPAKYFVTPRINVVLMCG</sequence>
<dbReference type="STRING" id="1604334.SAMN05421546_1270"/>
<dbReference type="EMBL" id="FTLW01000002">
    <property type="protein sequence ID" value="SIQ39497.1"/>
    <property type="molecule type" value="Genomic_DNA"/>
</dbReference>
<evidence type="ECO:0000313" key="2">
    <source>
        <dbReference type="Proteomes" id="UP000241788"/>
    </source>
</evidence>
<organism evidence="1 2">
    <name type="scientific">Solilutibacter tolerans</name>
    <dbReference type="NCBI Taxonomy" id="1604334"/>
    <lineage>
        <taxon>Bacteria</taxon>
        <taxon>Pseudomonadati</taxon>
        <taxon>Pseudomonadota</taxon>
        <taxon>Gammaproteobacteria</taxon>
        <taxon>Lysobacterales</taxon>
        <taxon>Lysobacteraceae</taxon>
        <taxon>Solilutibacter</taxon>
    </lineage>
</organism>
<dbReference type="AlphaFoldDB" id="A0A1N6SER9"/>
<dbReference type="Proteomes" id="UP000241788">
    <property type="component" value="Unassembled WGS sequence"/>
</dbReference>
<reference evidence="2" key="1">
    <citation type="submission" date="2017-01" db="EMBL/GenBank/DDBJ databases">
        <authorList>
            <person name="Varghese N."/>
            <person name="Submissions S."/>
        </authorList>
    </citation>
    <scope>NUCLEOTIDE SEQUENCE [LARGE SCALE GENOMIC DNA]</scope>
    <source>
        <strain evidence="2">UM1</strain>
    </source>
</reference>